<comment type="similarity">
    <text evidence="1">Belongs to the amidase family.</text>
</comment>
<gene>
    <name evidence="4" type="ORF">N8I77_008578</name>
</gene>
<dbReference type="PANTHER" id="PTHR46072">
    <property type="entry name" value="AMIDASE-RELATED-RELATED"/>
    <property type="match status" value="1"/>
</dbReference>
<sequence>MDTSVCDPVKSKRIAPYEPWHEIAAAKKKEQLSRIPEQWLLDNIHIAAREHPNTGADADKNNHHGAHLPVDAVDLRPIASSSGILSERELHITGDTLDATALLAKIADGTYTSVEVVSAFCKRAALAHQLCNCLTEIMFADAIATASELDKHYGQTGKTVGPLHGLPMSFKVGCSVSPRAMNFTREGEVDIE</sequence>
<proteinExistence type="inferred from homology"/>
<comment type="caution">
    <text evidence="4">The sequence shown here is derived from an EMBL/GenBank/DDBJ whole genome shotgun (WGS) entry which is preliminary data.</text>
</comment>
<name>A0AAD9SF88_PHOAM</name>
<evidence type="ECO:0000313" key="5">
    <source>
        <dbReference type="Proteomes" id="UP001265746"/>
    </source>
</evidence>
<evidence type="ECO:0000259" key="3">
    <source>
        <dbReference type="Pfam" id="PF01425"/>
    </source>
</evidence>
<evidence type="ECO:0000256" key="1">
    <source>
        <dbReference type="ARBA" id="ARBA00009199"/>
    </source>
</evidence>
<dbReference type="Proteomes" id="UP001265746">
    <property type="component" value="Unassembled WGS sequence"/>
</dbReference>
<dbReference type="PANTHER" id="PTHR46072:SF11">
    <property type="entry name" value="AMIDASE-RELATED"/>
    <property type="match status" value="1"/>
</dbReference>
<dbReference type="Gene3D" id="3.90.1300.10">
    <property type="entry name" value="Amidase signature (AS) domain"/>
    <property type="match status" value="1"/>
</dbReference>
<dbReference type="InterPro" id="IPR023631">
    <property type="entry name" value="Amidase_dom"/>
</dbReference>
<protein>
    <recommendedName>
        <fullName evidence="3">Amidase domain-containing protein</fullName>
    </recommendedName>
</protein>
<evidence type="ECO:0000256" key="2">
    <source>
        <dbReference type="ARBA" id="ARBA00022801"/>
    </source>
</evidence>
<evidence type="ECO:0000313" key="4">
    <source>
        <dbReference type="EMBL" id="KAK2605764.1"/>
    </source>
</evidence>
<dbReference type="AlphaFoldDB" id="A0AAD9SF88"/>
<keyword evidence="5" id="KW-1185">Reference proteome</keyword>
<keyword evidence="2" id="KW-0378">Hydrolase</keyword>
<feature type="domain" description="Amidase" evidence="3">
    <location>
        <begin position="115"/>
        <end position="176"/>
    </location>
</feature>
<dbReference type="GO" id="GO:0016787">
    <property type="term" value="F:hydrolase activity"/>
    <property type="evidence" value="ECO:0007669"/>
    <property type="project" value="UniProtKB-KW"/>
</dbReference>
<reference evidence="4" key="1">
    <citation type="submission" date="2023-06" db="EMBL/GenBank/DDBJ databases">
        <authorList>
            <person name="Noh H."/>
        </authorList>
    </citation>
    <scope>NUCLEOTIDE SEQUENCE</scope>
    <source>
        <strain evidence="4">DUCC20226</strain>
    </source>
</reference>
<dbReference type="Pfam" id="PF01425">
    <property type="entry name" value="Amidase"/>
    <property type="match status" value="1"/>
</dbReference>
<dbReference type="InterPro" id="IPR036928">
    <property type="entry name" value="AS_sf"/>
</dbReference>
<dbReference type="SUPFAM" id="SSF75304">
    <property type="entry name" value="Amidase signature (AS) enzymes"/>
    <property type="match status" value="1"/>
</dbReference>
<dbReference type="EMBL" id="JAUJFL010000004">
    <property type="protein sequence ID" value="KAK2605764.1"/>
    <property type="molecule type" value="Genomic_DNA"/>
</dbReference>
<accession>A0AAD9SF88</accession>
<organism evidence="4 5">
    <name type="scientific">Phomopsis amygdali</name>
    <name type="common">Fusicoccum amygdali</name>
    <dbReference type="NCBI Taxonomy" id="1214568"/>
    <lineage>
        <taxon>Eukaryota</taxon>
        <taxon>Fungi</taxon>
        <taxon>Dikarya</taxon>
        <taxon>Ascomycota</taxon>
        <taxon>Pezizomycotina</taxon>
        <taxon>Sordariomycetes</taxon>
        <taxon>Sordariomycetidae</taxon>
        <taxon>Diaporthales</taxon>
        <taxon>Diaporthaceae</taxon>
        <taxon>Diaporthe</taxon>
    </lineage>
</organism>